<comment type="caution">
    <text evidence="1">The sequence shown here is derived from an EMBL/GenBank/DDBJ whole genome shotgun (WGS) entry which is preliminary data.</text>
</comment>
<gene>
    <name evidence="1" type="ORF">BWY04_00032</name>
</gene>
<reference evidence="1" key="1">
    <citation type="submission" date="2017-02" db="EMBL/GenBank/DDBJ databases">
        <title>Delving into the versatile metabolic prowess of the omnipresent phylum Bacteroidetes.</title>
        <authorList>
            <person name="Nobu M.K."/>
            <person name="Mei R."/>
            <person name="Narihiro T."/>
            <person name="Kuroda K."/>
            <person name="Liu W.-T."/>
        </authorList>
    </citation>
    <scope>NUCLEOTIDE SEQUENCE</scope>
    <source>
        <strain evidence="1">ADurb.Bin160</strain>
    </source>
</reference>
<dbReference type="EMBL" id="MWDB01000001">
    <property type="protein sequence ID" value="OQB42596.1"/>
    <property type="molecule type" value="Genomic_DNA"/>
</dbReference>
<sequence>MVYIFHMTFGSDSPNTVSDIESNSPSFNIFSFITEILLSNGHIPNPFGRRIFPPISKYIFSFMGSDFSFHNCSLRTST</sequence>
<protein>
    <submittedName>
        <fullName evidence="1">Uncharacterized protein</fullName>
    </submittedName>
</protein>
<evidence type="ECO:0000313" key="1">
    <source>
        <dbReference type="EMBL" id="OQB42596.1"/>
    </source>
</evidence>
<name>A0A1V5ZR93_9BACT</name>
<dbReference type="AlphaFoldDB" id="A0A1V5ZR93"/>
<organism evidence="1">
    <name type="scientific">candidate division CPR1 bacterium ADurb.Bin160</name>
    <dbReference type="NCBI Taxonomy" id="1852826"/>
    <lineage>
        <taxon>Bacteria</taxon>
        <taxon>candidate division CPR1</taxon>
    </lineage>
</organism>
<proteinExistence type="predicted"/>
<accession>A0A1V5ZR93</accession>
<dbReference type="Proteomes" id="UP000485621">
    <property type="component" value="Unassembled WGS sequence"/>
</dbReference>